<dbReference type="KEGG" id="caml:H6X83_03125"/>
<keyword evidence="1" id="KW-0812">Transmembrane</keyword>
<name>A0A7G9WIZ3_9FIRM</name>
<keyword evidence="1" id="KW-1133">Transmembrane helix</keyword>
<dbReference type="InterPro" id="IPR021529">
    <property type="entry name" value="DUF2798"/>
</dbReference>
<feature type="transmembrane region" description="Helical" evidence="1">
    <location>
        <begin position="82"/>
        <end position="107"/>
    </location>
</feature>
<feature type="transmembrane region" description="Helical" evidence="1">
    <location>
        <begin position="49"/>
        <end position="70"/>
    </location>
</feature>
<feature type="transmembrane region" description="Helical" evidence="1">
    <location>
        <begin position="127"/>
        <end position="146"/>
    </location>
</feature>
<keyword evidence="3" id="KW-1185">Reference proteome</keyword>
<accession>A0A7G9WIZ3</accession>
<dbReference type="Pfam" id="PF11391">
    <property type="entry name" value="DUF2798"/>
    <property type="match status" value="2"/>
</dbReference>
<keyword evidence="1" id="KW-0472">Membrane</keyword>
<evidence type="ECO:0000313" key="2">
    <source>
        <dbReference type="EMBL" id="QNO18655.1"/>
    </source>
</evidence>
<organism evidence="2 3">
    <name type="scientific">Caproicibacterium amylolyticum</name>
    <dbReference type="NCBI Taxonomy" id="2766537"/>
    <lineage>
        <taxon>Bacteria</taxon>
        <taxon>Bacillati</taxon>
        <taxon>Bacillota</taxon>
        <taxon>Clostridia</taxon>
        <taxon>Eubacteriales</taxon>
        <taxon>Oscillospiraceae</taxon>
        <taxon>Caproicibacterium</taxon>
    </lineage>
</organism>
<evidence type="ECO:0000313" key="3">
    <source>
        <dbReference type="Proteomes" id="UP000516046"/>
    </source>
</evidence>
<feature type="transmembrane region" description="Helical" evidence="1">
    <location>
        <begin position="9"/>
        <end position="29"/>
    </location>
</feature>
<dbReference type="AlphaFoldDB" id="A0A7G9WIZ3"/>
<protein>
    <submittedName>
        <fullName evidence="2">DUF2798 domain-containing protein</fullName>
    </submittedName>
</protein>
<dbReference type="Proteomes" id="UP000516046">
    <property type="component" value="Chromosome"/>
</dbReference>
<reference evidence="2 3" key="1">
    <citation type="submission" date="2020-08" db="EMBL/GenBank/DDBJ databases">
        <authorList>
            <person name="Ren C."/>
            <person name="Gu Y."/>
            <person name="Xu Y."/>
        </authorList>
    </citation>
    <scope>NUCLEOTIDE SEQUENCE [LARGE SCALE GENOMIC DNA]</scope>
    <source>
        <strain evidence="2 3">LBM18003</strain>
    </source>
</reference>
<proteinExistence type="predicted"/>
<dbReference type="RefSeq" id="WP_212507721.1">
    <property type="nucleotide sequence ID" value="NZ_CP060696.1"/>
</dbReference>
<evidence type="ECO:0000256" key="1">
    <source>
        <dbReference type="SAM" id="Phobius"/>
    </source>
</evidence>
<dbReference type="EMBL" id="CP060696">
    <property type="protein sequence ID" value="QNO18655.1"/>
    <property type="molecule type" value="Genomic_DNA"/>
</dbReference>
<sequence length="168" mass="18459">MPKTKFQDAVFSVMMVCVMVYAMEVYNIALTNGGMTNAAFLQALKDLPMMAVIALVLEKLIAGRFALKLAAKLFTPGEGKPIFFILAMGAFTVCMMCPMMSCVATLLYKHAGSQFVAAWVQTAATNFLMALCWQIFFAGPLVRFLFRHLFRKQMETDGTAVDGQQAAA</sequence>
<gene>
    <name evidence="2" type="ORF">H6X83_03125</name>
</gene>